<evidence type="ECO:0000259" key="2">
    <source>
        <dbReference type="Pfam" id="PF00534"/>
    </source>
</evidence>
<dbReference type="RefSeq" id="WP_347706195.1">
    <property type="nucleotide sequence ID" value="NZ_JBDPZD010000006.1"/>
</dbReference>
<dbReference type="PANTHER" id="PTHR46401">
    <property type="entry name" value="GLYCOSYLTRANSFERASE WBBK-RELATED"/>
    <property type="match status" value="1"/>
</dbReference>
<dbReference type="EMBL" id="JBDPZD010000006">
    <property type="protein sequence ID" value="MEO3693386.1"/>
    <property type="molecule type" value="Genomic_DNA"/>
</dbReference>
<accession>A0ABV0G6M8</accession>
<comment type="caution">
    <text evidence="4">The sequence shown here is derived from an EMBL/GenBank/DDBJ whole genome shotgun (WGS) entry which is preliminary data.</text>
</comment>
<keyword evidence="5" id="KW-1185">Reference proteome</keyword>
<proteinExistence type="predicted"/>
<dbReference type="CDD" id="cd03809">
    <property type="entry name" value="GT4_MtfB-like"/>
    <property type="match status" value="1"/>
</dbReference>
<reference evidence="4 5" key="1">
    <citation type="submission" date="2024-05" db="EMBL/GenBank/DDBJ databases">
        <title>Roseateles sp. DJS-2-20 16S ribosomal RNA gene Genome sequencing and assembly.</title>
        <authorList>
            <person name="Woo H."/>
        </authorList>
    </citation>
    <scope>NUCLEOTIDE SEQUENCE [LARGE SCALE GENOMIC DNA]</scope>
    <source>
        <strain evidence="4 5">DJS-2-20</strain>
    </source>
</reference>
<feature type="domain" description="Glycosyltransferase subfamily 4-like N-terminal" evidence="3">
    <location>
        <begin position="15"/>
        <end position="176"/>
    </location>
</feature>
<name>A0ABV0G6M8_9BURK</name>
<evidence type="ECO:0000313" key="4">
    <source>
        <dbReference type="EMBL" id="MEO3693386.1"/>
    </source>
</evidence>
<dbReference type="Proteomes" id="UP001495147">
    <property type="component" value="Unassembled WGS sequence"/>
</dbReference>
<dbReference type="InterPro" id="IPR001296">
    <property type="entry name" value="Glyco_trans_1"/>
</dbReference>
<dbReference type="SUPFAM" id="SSF53756">
    <property type="entry name" value="UDP-Glycosyltransferase/glycogen phosphorylase"/>
    <property type="match status" value="1"/>
</dbReference>
<protein>
    <submittedName>
        <fullName evidence="4">Glycosyltransferase family 1 protein</fullName>
    </submittedName>
</protein>
<feature type="domain" description="Glycosyl transferase family 1" evidence="2">
    <location>
        <begin position="185"/>
        <end position="341"/>
    </location>
</feature>
<evidence type="ECO:0000313" key="5">
    <source>
        <dbReference type="Proteomes" id="UP001495147"/>
    </source>
</evidence>
<organism evidence="4 5">
    <name type="scientific">Roseateles paludis</name>
    <dbReference type="NCBI Taxonomy" id="3145238"/>
    <lineage>
        <taxon>Bacteria</taxon>
        <taxon>Pseudomonadati</taxon>
        <taxon>Pseudomonadota</taxon>
        <taxon>Betaproteobacteria</taxon>
        <taxon>Burkholderiales</taxon>
        <taxon>Sphaerotilaceae</taxon>
        <taxon>Roseateles</taxon>
    </lineage>
</organism>
<dbReference type="Pfam" id="PF00534">
    <property type="entry name" value="Glycos_transf_1"/>
    <property type="match status" value="1"/>
</dbReference>
<sequence length="371" mass="41723">MQVLIDHQIFTIQRYGGVSRYFVELARALNARSDVAARLLAPAYVNRYLSPQDALHPLSFAWDGPNRGVRFRPFVLRPLAWLAVRTARPAVWHETSYEACIDRLPKGVARVTTLHDMIVERFPSHFANAEERRLRKLAAMRRADLVICISHATERDLLSFYPEFAGKTHVVHHGVAQARVEGPKPSNLPDNYLLYVGTRQAYKNFDGLVRALGASNKLPPDLQLVCFGGGALTPAERKLVEESGFPLRRVRQMQGDDQLLSQAYRHARLFVFPSRYEGFGMPLTEAMVQGTPIACAKASCFPEICEDAAAYFDPDDLNDIRGCLESLLENPDRLLALGRDSQQRAAVFTWQRCAEQTLMAYAKAVESHGVR</sequence>
<dbReference type="PANTHER" id="PTHR46401:SF2">
    <property type="entry name" value="GLYCOSYLTRANSFERASE WBBK-RELATED"/>
    <property type="match status" value="1"/>
</dbReference>
<evidence type="ECO:0000259" key="3">
    <source>
        <dbReference type="Pfam" id="PF13439"/>
    </source>
</evidence>
<keyword evidence="1" id="KW-0808">Transferase</keyword>
<dbReference type="InterPro" id="IPR028098">
    <property type="entry name" value="Glyco_trans_4-like_N"/>
</dbReference>
<dbReference type="Gene3D" id="3.40.50.2000">
    <property type="entry name" value="Glycogen Phosphorylase B"/>
    <property type="match status" value="2"/>
</dbReference>
<evidence type="ECO:0000256" key="1">
    <source>
        <dbReference type="ARBA" id="ARBA00022679"/>
    </source>
</evidence>
<dbReference type="Pfam" id="PF13439">
    <property type="entry name" value="Glyco_transf_4"/>
    <property type="match status" value="1"/>
</dbReference>
<gene>
    <name evidence="4" type="ORF">ABDJ85_18085</name>
</gene>